<proteinExistence type="predicted"/>
<sequence length="65" mass="7366">MVEEYEISDVYKYEDIIKAAKTGNLIIFVGAGVSRLLDSPSWDGYALEMLTDAVEKGFIFLRNLF</sequence>
<dbReference type="EMBL" id="NFDL01000012">
    <property type="protein sequence ID" value="OTY48978.1"/>
    <property type="molecule type" value="Genomic_DNA"/>
</dbReference>
<evidence type="ECO:0000313" key="1">
    <source>
        <dbReference type="EMBL" id="OTY48978.1"/>
    </source>
</evidence>
<reference evidence="1 2" key="1">
    <citation type="submission" date="2016-10" db="EMBL/GenBank/DDBJ databases">
        <title>Comparative genomics of Bacillus thuringiensis reveals a path to pathogens against multiple invertebrate hosts.</title>
        <authorList>
            <person name="Zheng J."/>
            <person name="Gao Q."/>
            <person name="Liu H."/>
            <person name="Peng D."/>
            <person name="Ruan L."/>
            <person name="Sun M."/>
        </authorList>
    </citation>
    <scope>NUCLEOTIDE SEQUENCE [LARGE SCALE GENOMIC DNA]</scope>
    <source>
        <strain evidence="1">BGSC 4BX1</strain>
    </source>
</reference>
<gene>
    <name evidence="1" type="ORF">BK742_03365</name>
</gene>
<organism evidence="1 2">
    <name type="scientific">Bacillus thuringiensis serovar pingluonsis</name>
    <dbReference type="NCBI Taxonomy" id="180881"/>
    <lineage>
        <taxon>Bacteria</taxon>
        <taxon>Bacillati</taxon>
        <taxon>Bacillota</taxon>
        <taxon>Bacilli</taxon>
        <taxon>Bacillales</taxon>
        <taxon>Bacillaceae</taxon>
        <taxon>Bacillus</taxon>
        <taxon>Bacillus cereus group</taxon>
    </lineage>
</organism>
<dbReference type="AlphaFoldDB" id="A0A243BP59"/>
<dbReference type="Proteomes" id="UP000195089">
    <property type="component" value="Unassembled WGS sequence"/>
</dbReference>
<evidence type="ECO:0000313" key="2">
    <source>
        <dbReference type="Proteomes" id="UP000195089"/>
    </source>
</evidence>
<protein>
    <submittedName>
        <fullName evidence="1">Uncharacterized protein</fullName>
    </submittedName>
</protein>
<comment type="caution">
    <text evidence="1">The sequence shown here is derived from an EMBL/GenBank/DDBJ whole genome shotgun (WGS) entry which is preliminary data.</text>
</comment>
<name>A0A243BP59_BACTU</name>
<accession>A0A243BP59</accession>